<evidence type="ECO:0000313" key="3">
    <source>
        <dbReference type="Proteomes" id="UP000030856"/>
    </source>
</evidence>
<dbReference type="RefSeq" id="WP_043117467.1">
    <property type="nucleotide sequence ID" value="NZ_JRAA01000002.1"/>
</dbReference>
<keyword evidence="3" id="KW-1185">Reference proteome</keyword>
<dbReference type="AlphaFoldDB" id="A0A0B0H4W1"/>
<reference evidence="2 3" key="1">
    <citation type="journal article" date="2014" name="BMC Genomics">
        <title>The genome of the intracellular bacterium of the coastal bivalve, Solemya velum: a blueprint for thriving in and out of symbiosis.</title>
        <authorList>
            <person name="Dmytrenko O."/>
            <person name="Russell S.L."/>
            <person name="Loo W.T."/>
            <person name="Fontanez K.M."/>
            <person name="Liao L."/>
            <person name="Roeselers G."/>
            <person name="Sharma R."/>
            <person name="Stewart F.J."/>
            <person name="Newton I.L."/>
            <person name="Woyke T."/>
            <person name="Wu D."/>
            <person name="Lang J.M."/>
            <person name="Eisen J.A."/>
            <person name="Cavanaugh C.M."/>
        </authorList>
    </citation>
    <scope>NUCLEOTIDE SEQUENCE [LARGE SCALE GENOMIC DNA]</scope>
    <source>
        <strain evidence="2 3">WH</strain>
    </source>
</reference>
<evidence type="ECO:0000313" key="2">
    <source>
        <dbReference type="EMBL" id="KHF25248.1"/>
    </source>
</evidence>
<evidence type="ECO:0000256" key="1">
    <source>
        <dbReference type="SAM" id="Phobius"/>
    </source>
</evidence>
<name>A0A0B0H4W1_SOVGS</name>
<accession>A0A0B0H4W1</accession>
<keyword evidence="1" id="KW-1133">Transmembrane helix</keyword>
<keyword evidence="1" id="KW-0472">Membrane</keyword>
<gene>
    <name evidence="2" type="ORF">JV46_10400</name>
</gene>
<dbReference type="Proteomes" id="UP000030856">
    <property type="component" value="Unassembled WGS sequence"/>
</dbReference>
<dbReference type="STRING" id="2340.JV46_10400"/>
<proteinExistence type="predicted"/>
<sequence>MITATLLFSAIALLLFPVTRLYGLLGFTALTYLNPILMLSITVLLAWGYYYLKFKKRIIP</sequence>
<protein>
    <submittedName>
        <fullName evidence="2">Uncharacterized protein</fullName>
    </submittedName>
</protein>
<dbReference type="GeneID" id="86992441"/>
<feature type="transmembrane region" description="Helical" evidence="1">
    <location>
        <begin position="33"/>
        <end position="52"/>
    </location>
</feature>
<organism evidence="2 3">
    <name type="scientific">Solemya velum gill symbiont</name>
    <dbReference type="NCBI Taxonomy" id="2340"/>
    <lineage>
        <taxon>Bacteria</taxon>
        <taxon>Pseudomonadati</taxon>
        <taxon>Pseudomonadota</taxon>
        <taxon>Gammaproteobacteria</taxon>
        <taxon>sulfur-oxidizing symbionts</taxon>
    </lineage>
</organism>
<dbReference type="EMBL" id="JRAA01000002">
    <property type="protein sequence ID" value="KHF25248.1"/>
    <property type="molecule type" value="Genomic_DNA"/>
</dbReference>
<keyword evidence="1" id="KW-0812">Transmembrane</keyword>
<comment type="caution">
    <text evidence="2">The sequence shown here is derived from an EMBL/GenBank/DDBJ whole genome shotgun (WGS) entry which is preliminary data.</text>
</comment>